<dbReference type="GO" id="GO:0003676">
    <property type="term" value="F:nucleic acid binding"/>
    <property type="evidence" value="ECO:0007669"/>
    <property type="project" value="InterPro"/>
</dbReference>
<dbReference type="AlphaFoldDB" id="A0A1B6JNL7"/>
<organism evidence="2">
    <name type="scientific">Homalodisca liturata</name>
    <dbReference type="NCBI Taxonomy" id="320908"/>
    <lineage>
        <taxon>Eukaryota</taxon>
        <taxon>Metazoa</taxon>
        <taxon>Ecdysozoa</taxon>
        <taxon>Arthropoda</taxon>
        <taxon>Hexapoda</taxon>
        <taxon>Insecta</taxon>
        <taxon>Pterygota</taxon>
        <taxon>Neoptera</taxon>
        <taxon>Paraneoptera</taxon>
        <taxon>Hemiptera</taxon>
        <taxon>Auchenorrhyncha</taxon>
        <taxon>Membracoidea</taxon>
        <taxon>Cicadellidae</taxon>
        <taxon>Cicadellinae</taxon>
        <taxon>Proconiini</taxon>
        <taxon>Homalodisca</taxon>
    </lineage>
</organism>
<dbReference type="PANTHER" id="PTHR33939">
    <property type="entry name" value="PROTEIN CBG22215"/>
    <property type="match status" value="1"/>
</dbReference>
<dbReference type="EMBL" id="GECU01006868">
    <property type="protein sequence ID" value="JAT00839.1"/>
    <property type="molecule type" value="Transcribed_RNA"/>
</dbReference>
<gene>
    <name evidence="2" type="ORF">g.40522</name>
    <name evidence="1" type="ORF">g.40523</name>
</gene>
<reference evidence="2" key="1">
    <citation type="submission" date="2015-11" db="EMBL/GenBank/DDBJ databases">
        <title>De novo transcriptome assembly of four potential Pierce s Disease insect vectors from Arizona vineyards.</title>
        <authorList>
            <person name="Tassone E.E."/>
        </authorList>
    </citation>
    <scope>NUCLEOTIDE SEQUENCE</scope>
</reference>
<evidence type="ECO:0000313" key="2">
    <source>
        <dbReference type="EMBL" id="JAT00839.1"/>
    </source>
</evidence>
<dbReference type="Gene3D" id="3.30.420.10">
    <property type="entry name" value="Ribonuclease H-like superfamily/Ribonuclease H"/>
    <property type="match status" value="1"/>
</dbReference>
<name>A0A1B6JNL7_9HEMI</name>
<dbReference type="PANTHER" id="PTHR33939:SF1">
    <property type="entry name" value="DUF4371 DOMAIN-CONTAINING PROTEIN"/>
    <property type="match status" value="1"/>
</dbReference>
<evidence type="ECO:0000313" key="1">
    <source>
        <dbReference type="EMBL" id="JAS95529.1"/>
    </source>
</evidence>
<dbReference type="InterPro" id="IPR036397">
    <property type="entry name" value="RNaseH_sf"/>
</dbReference>
<protein>
    <recommendedName>
        <fullName evidence="3">Tc1-like transposase DDE domain-containing protein</fullName>
    </recommendedName>
</protein>
<accession>A0A1B6JNL7</accession>
<proteinExistence type="predicted"/>
<evidence type="ECO:0008006" key="3">
    <source>
        <dbReference type="Google" id="ProtNLM"/>
    </source>
</evidence>
<sequence>MDLLTMLYLRSNQGISQGTIENYERWVNTKLIPNLKDNSAVVIDNAPYHNKQDDPAPTTSSRKAEMIKWLSERNIVHSSTMFKPELYNLIQAYKPTYKKYKIDEIFSKSGHTVLRLPPYHPDLNPIELI</sequence>
<dbReference type="EMBL" id="GECU01012177">
    <property type="protein sequence ID" value="JAS95529.1"/>
    <property type="molecule type" value="Transcribed_RNA"/>
</dbReference>